<name>A0A0L0EXY6_9EUKA</name>
<reference evidence="2 3" key="1">
    <citation type="submission" date="2011-02" db="EMBL/GenBank/DDBJ databases">
        <title>The Genome Sequence of Sphaeroforma arctica JP610.</title>
        <authorList>
            <consortium name="The Broad Institute Genome Sequencing Platform"/>
            <person name="Russ C."/>
            <person name="Cuomo C."/>
            <person name="Young S.K."/>
            <person name="Zeng Q."/>
            <person name="Gargeya S."/>
            <person name="Alvarado L."/>
            <person name="Berlin A."/>
            <person name="Chapman S.B."/>
            <person name="Chen Z."/>
            <person name="Freedman E."/>
            <person name="Gellesch M."/>
            <person name="Goldberg J."/>
            <person name="Griggs A."/>
            <person name="Gujja S."/>
            <person name="Heilman E."/>
            <person name="Heiman D."/>
            <person name="Howarth C."/>
            <person name="Mehta T."/>
            <person name="Neiman D."/>
            <person name="Pearson M."/>
            <person name="Roberts A."/>
            <person name="Saif S."/>
            <person name="Shea T."/>
            <person name="Shenoy N."/>
            <person name="Sisk P."/>
            <person name="Stolte C."/>
            <person name="Sykes S."/>
            <person name="White J."/>
            <person name="Yandava C."/>
            <person name="Burger G."/>
            <person name="Gray M.W."/>
            <person name="Holland P.W.H."/>
            <person name="King N."/>
            <person name="Lang F.B.F."/>
            <person name="Roger A.J."/>
            <person name="Ruiz-Trillo I."/>
            <person name="Haas B."/>
            <person name="Nusbaum C."/>
            <person name="Birren B."/>
        </authorList>
    </citation>
    <scope>NUCLEOTIDE SEQUENCE [LARGE SCALE GENOMIC DNA]</scope>
    <source>
        <strain evidence="2 3">JP610</strain>
    </source>
</reference>
<gene>
    <name evidence="2" type="ORF">SARC_18212</name>
</gene>
<dbReference type="GeneID" id="25918716"/>
<feature type="non-terminal residue" evidence="2">
    <location>
        <position position="129"/>
    </location>
</feature>
<protein>
    <submittedName>
        <fullName evidence="2">Uncharacterized protein</fullName>
    </submittedName>
</protein>
<evidence type="ECO:0000313" key="2">
    <source>
        <dbReference type="EMBL" id="KNC69280.1"/>
    </source>
</evidence>
<organism evidence="2 3">
    <name type="scientific">Sphaeroforma arctica JP610</name>
    <dbReference type="NCBI Taxonomy" id="667725"/>
    <lineage>
        <taxon>Eukaryota</taxon>
        <taxon>Ichthyosporea</taxon>
        <taxon>Ichthyophonida</taxon>
        <taxon>Sphaeroforma</taxon>
    </lineage>
</organism>
<feature type="region of interest" description="Disordered" evidence="1">
    <location>
        <begin position="81"/>
        <end position="100"/>
    </location>
</feature>
<proteinExistence type="predicted"/>
<evidence type="ECO:0000313" key="3">
    <source>
        <dbReference type="Proteomes" id="UP000054560"/>
    </source>
</evidence>
<sequence length="129" mass="14369">MCISGLQSDWSLQTPNAIGMFRQGLYVNTESAFHVIRWDTKPHTRNKYSYQNQLCTSGPSSQVSSVDGLLASSRAAANTLPAWRDPGERVRTDRGPRSTGSALLRRVMGRVWKRFNALNRGDEFGPPEA</sequence>
<feature type="compositionally biased region" description="Basic and acidic residues" evidence="1">
    <location>
        <begin position="85"/>
        <end position="96"/>
    </location>
</feature>
<keyword evidence="3" id="KW-1185">Reference proteome</keyword>
<dbReference type="RefSeq" id="XP_014143182.1">
    <property type="nucleotide sequence ID" value="XM_014287707.1"/>
</dbReference>
<dbReference type="EMBL" id="KQ256182">
    <property type="protein sequence ID" value="KNC69280.1"/>
    <property type="molecule type" value="Genomic_DNA"/>
</dbReference>
<accession>A0A0L0EXY6</accession>
<evidence type="ECO:0000256" key="1">
    <source>
        <dbReference type="SAM" id="MobiDB-lite"/>
    </source>
</evidence>
<dbReference type="AlphaFoldDB" id="A0A0L0EXY6"/>
<dbReference type="Proteomes" id="UP000054560">
    <property type="component" value="Unassembled WGS sequence"/>
</dbReference>